<dbReference type="Pfam" id="PF08327">
    <property type="entry name" value="AHSA1"/>
    <property type="match status" value="1"/>
</dbReference>
<evidence type="ECO:0000256" key="1">
    <source>
        <dbReference type="ARBA" id="ARBA00006817"/>
    </source>
</evidence>
<dbReference type="Gene3D" id="3.30.530.20">
    <property type="match status" value="1"/>
</dbReference>
<dbReference type="OrthoDB" id="8117292at2"/>
<dbReference type="CDD" id="cd08899">
    <property type="entry name" value="SRPBCC_CalC_Aha1-like_6"/>
    <property type="match status" value="1"/>
</dbReference>
<name>A0A0R3N0F3_9BRAD</name>
<dbReference type="EMBL" id="LLYB01000055">
    <property type="protein sequence ID" value="KRR25515.1"/>
    <property type="molecule type" value="Genomic_DNA"/>
</dbReference>
<dbReference type="AlphaFoldDB" id="A0A0R3N0F3"/>
<proteinExistence type="inferred from homology"/>
<dbReference type="SUPFAM" id="SSF55961">
    <property type="entry name" value="Bet v1-like"/>
    <property type="match status" value="1"/>
</dbReference>
<comment type="caution">
    <text evidence="3">The sequence shown here is derived from an EMBL/GenBank/DDBJ whole genome shotgun (WGS) entry which is preliminary data.</text>
</comment>
<dbReference type="RefSeq" id="WP_057857702.1">
    <property type="nucleotide sequence ID" value="NZ_LLYB01000055.1"/>
</dbReference>
<dbReference type="Proteomes" id="UP000051660">
    <property type="component" value="Unassembled WGS sequence"/>
</dbReference>
<evidence type="ECO:0000313" key="4">
    <source>
        <dbReference type="Proteomes" id="UP000051660"/>
    </source>
</evidence>
<comment type="similarity">
    <text evidence="1">Belongs to the AHA1 family.</text>
</comment>
<evidence type="ECO:0000259" key="2">
    <source>
        <dbReference type="Pfam" id="PF08327"/>
    </source>
</evidence>
<feature type="domain" description="Activator of Hsp90 ATPase homologue 1/2-like C-terminal" evidence="2">
    <location>
        <begin position="37"/>
        <end position="149"/>
    </location>
</feature>
<dbReference type="InterPro" id="IPR013538">
    <property type="entry name" value="ASHA1/2-like_C"/>
</dbReference>
<evidence type="ECO:0000313" key="3">
    <source>
        <dbReference type="EMBL" id="KRR25515.1"/>
    </source>
</evidence>
<protein>
    <submittedName>
        <fullName evidence="3">Polyketide cyclase</fullName>
    </submittedName>
</protein>
<reference evidence="3 4" key="1">
    <citation type="submission" date="2014-03" db="EMBL/GenBank/DDBJ databases">
        <title>Bradyrhizobium valentinum sp. nov., isolated from effective nodules of Lupinus mariae-josephae, a lupine endemic of basic-lime soils in Eastern Spain.</title>
        <authorList>
            <person name="Duran D."/>
            <person name="Rey L."/>
            <person name="Navarro A."/>
            <person name="Busquets A."/>
            <person name="Imperial J."/>
            <person name="Ruiz-Argueso T."/>
        </authorList>
    </citation>
    <scope>NUCLEOTIDE SEQUENCE [LARGE SCALE GENOMIC DNA]</scope>
    <source>
        <strain evidence="3 4">CCBAU 23086</strain>
    </source>
</reference>
<dbReference type="InterPro" id="IPR023393">
    <property type="entry name" value="START-like_dom_sf"/>
</dbReference>
<sequence>MQIDVARVLGLVTRSVRNFEMDGKAASAVTLTRLYETDVDDLWDALTSKERIPRWFLPIEGDLQLGGKYQLKGNAGGTITACTPPRHFAATWEFGGATSWIDVRLAAERDKARLTLEHTAVIEDHWNQFGPGAVGIGWDLALAGLEGYLATGASVDHETAEAWMGSPEGKGFMTESGEFWRAAHVASGVDPASAKERSDRTIAFYRGEMPPDIAHPGTGS</sequence>
<organism evidence="3 4">
    <name type="scientific">Bradyrhizobium lablabi</name>
    <dbReference type="NCBI Taxonomy" id="722472"/>
    <lineage>
        <taxon>Bacteria</taxon>
        <taxon>Pseudomonadati</taxon>
        <taxon>Pseudomonadota</taxon>
        <taxon>Alphaproteobacteria</taxon>
        <taxon>Hyphomicrobiales</taxon>
        <taxon>Nitrobacteraceae</taxon>
        <taxon>Bradyrhizobium</taxon>
    </lineage>
</organism>
<gene>
    <name evidence="3" type="ORF">CQ14_17730</name>
</gene>
<accession>A0A0R3N0F3</accession>